<name>A0A426TVJ6_9CHLR</name>
<evidence type="ECO:0000313" key="2">
    <source>
        <dbReference type="EMBL" id="RRR69258.1"/>
    </source>
</evidence>
<reference evidence="2 3" key="1">
    <citation type="submission" date="2018-12" db="EMBL/GenBank/DDBJ databases">
        <title>Genome Sequence of Candidatus Viridilinea halotolerans isolated from saline sulfide-rich spring.</title>
        <authorList>
            <person name="Grouzdev D.S."/>
            <person name="Burganskaya E.I."/>
            <person name="Krutkina M.S."/>
            <person name="Sukhacheva M.V."/>
            <person name="Gorlenko V.M."/>
        </authorList>
    </citation>
    <scope>NUCLEOTIDE SEQUENCE [LARGE SCALE GENOMIC DNA]</scope>
    <source>
        <strain evidence="2">Chok-6</strain>
    </source>
</reference>
<comment type="caution">
    <text evidence="2">The sequence shown here is derived from an EMBL/GenBank/DDBJ whole genome shotgun (WGS) entry which is preliminary data.</text>
</comment>
<organism evidence="2 3">
    <name type="scientific">Candidatus Viridilinea halotolerans</name>
    <dbReference type="NCBI Taxonomy" id="2491704"/>
    <lineage>
        <taxon>Bacteria</taxon>
        <taxon>Bacillati</taxon>
        <taxon>Chloroflexota</taxon>
        <taxon>Chloroflexia</taxon>
        <taxon>Chloroflexales</taxon>
        <taxon>Chloroflexineae</taxon>
        <taxon>Oscillochloridaceae</taxon>
        <taxon>Candidatus Viridilinea</taxon>
    </lineage>
</organism>
<protein>
    <submittedName>
        <fullName evidence="2">DUF4255 domain-containing protein</fullName>
    </submittedName>
</protein>
<accession>A0A426TVJ6</accession>
<dbReference type="EMBL" id="RSAS01000653">
    <property type="protein sequence ID" value="RRR69258.1"/>
    <property type="molecule type" value="Genomic_DNA"/>
</dbReference>
<feature type="domain" description="Pvc16 N-terminal" evidence="1">
    <location>
        <begin position="5"/>
        <end position="170"/>
    </location>
</feature>
<evidence type="ECO:0000313" key="3">
    <source>
        <dbReference type="Proteomes" id="UP000280307"/>
    </source>
</evidence>
<dbReference type="Pfam" id="PF14065">
    <property type="entry name" value="Pvc16_N"/>
    <property type="match status" value="1"/>
</dbReference>
<sequence length="186" mass="20964">MIGAIQTSIRDLIYTHGHIDADAVDVRFARPSRQWVEGLLLPTINLYLFNMGENPDFRNRGPQVTRNERTATIKMPCIRVDLSFLVSTFSSALQDEQLLLWRVMAVCLHYAAMPAALLAPELQALETTLLTKIARDAESKQIFDLWKGLDLPPRPALIYTITVPLDVASTLETPLVLTRSTRFSRT</sequence>
<dbReference type="Proteomes" id="UP000280307">
    <property type="component" value="Unassembled WGS sequence"/>
</dbReference>
<gene>
    <name evidence="2" type="ORF">EI684_16175</name>
</gene>
<feature type="non-terminal residue" evidence="2">
    <location>
        <position position="186"/>
    </location>
</feature>
<dbReference type="AlphaFoldDB" id="A0A426TVJ6"/>
<dbReference type="InterPro" id="IPR025351">
    <property type="entry name" value="Pvc16_N"/>
</dbReference>
<evidence type="ECO:0000259" key="1">
    <source>
        <dbReference type="Pfam" id="PF14065"/>
    </source>
</evidence>
<proteinExistence type="predicted"/>